<dbReference type="InterPro" id="IPR029060">
    <property type="entry name" value="PIN-like_dom_sf"/>
</dbReference>
<dbReference type="Pfam" id="PF02739">
    <property type="entry name" value="5_3_exonuc_N"/>
    <property type="match status" value="1"/>
</dbReference>
<dbReference type="SUPFAM" id="SSF47807">
    <property type="entry name" value="5' to 3' exonuclease, C-terminal subdomain"/>
    <property type="match status" value="1"/>
</dbReference>
<dbReference type="SUPFAM" id="SSF53098">
    <property type="entry name" value="Ribonuclease H-like"/>
    <property type="match status" value="1"/>
</dbReference>
<dbReference type="FunFam" id="1.10.150.20:FF:000003">
    <property type="entry name" value="DNA polymerase I"/>
    <property type="match status" value="1"/>
</dbReference>
<evidence type="ECO:0000256" key="16">
    <source>
        <dbReference type="NCBIfam" id="TIGR00593"/>
    </source>
</evidence>
<dbReference type="InterPro" id="IPR008918">
    <property type="entry name" value="HhH2"/>
</dbReference>
<dbReference type="Gene3D" id="1.10.150.20">
    <property type="entry name" value="5' to 3' exonuclease, C-terminal subdomain"/>
    <property type="match status" value="2"/>
</dbReference>
<dbReference type="Gene3D" id="1.20.1060.10">
    <property type="entry name" value="Taq DNA Polymerase, Chain T, domain 4"/>
    <property type="match status" value="1"/>
</dbReference>
<dbReference type="NCBIfam" id="TIGR00593">
    <property type="entry name" value="pola"/>
    <property type="match status" value="1"/>
</dbReference>
<dbReference type="SMART" id="SM00482">
    <property type="entry name" value="POLAc"/>
    <property type="match status" value="1"/>
</dbReference>
<dbReference type="InterPro" id="IPR018320">
    <property type="entry name" value="DNA_polymerase_1"/>
</dbReference>
<dbReference type="CDD" id="cd09898">
    <property type="entry name" value="H3TH_53EXO"/>
    <property type="match status" value="1"/>
</dbReference>
<dbReference type="OrthoDB" id="9806424at2"/>
<dbReference type="Proteomes" id="UP000000248">
    <property type="component" value="Chromosome"/>
</dbReference>
<evidence type="ECO:0000256" key="3">
    <source>
        <dbReference type="ARBA" id="ARBA00012417"/>
    </source>
</evidence>
<dbReference type="InterPro" id="IPR001098">
    <property type="entry name" value="DNA-dir_DNA_pol_A_palm_dom"/>
</dbReference>
<dbReference type="CDD" id="cd08637">
    <property type="entry name" value="DNA_pol_A_pol_I_C"/>
    <property type="match status" value="1"/>
</dbReference>
<comment type="subunit">
    <text evidence="2">Single-chain monomer with multiple functions.</text>
</comment>
<keyword evidence="11 17" id="KW-0269">Exonuclease</keyword>
<dbReference type="FunFam" id="3.40.50.1010:FF:000001">
    <property type="entry name" value="DNA polymerase I"/>
    <property type="match status" value="1"/>
</dbReference>
<keyword evidence="9 17" id="KW-0227">DNA damage</keyword>
<dbReference type="PANTHER" id="PTHR10133:SF27">
    <property type="entry name" value="DNA POLYMERASE NU"/>
    <property type="match status" value="1"/>
</dbReference>
<evidence type="ECO:0000313" key="21">
    <source>
        <dbReference type="EMBL" id="ABQ14093.1"/>
    </source>
</evidence>
<dbReference type="FunFam" id="1.10.150.20:FF:000002">
    <property type="entry name" value="DNA polymerase I"/>
    <property type="match status" value="1"/>
</dbReference>
<dbReference type="STRING" id="246195.DNO_0206"/>
<dbReference type="InterPro" id="IPR002562">
    <property type="entry name" value="3'-5'_exonuclease_dom"/>
</dbReference>
<evidence type="ECO:0000256" key="14">
    <source>
        <dbReference type="ARBA" id="ARBA00023204"/>
    </source>
</evidence>
<dbReference type="SMART" id="SM00475">
    <property type="entry name" value="53EXOc"/>
    <property type="match status" value="1"/>
</dbReference>
<dbReference type="PRINTS" id="PR00868">
    <property type="entry name" value="DNAPOLI"/>
</dbReference>
<protein>
    <recommendedName>
        <fullName evidence="4 16">DNA polymerase I</fullName>
        <ecNumber evidence="3 16">2.7.7.7</ecNumber>
    </recommendedName>
</protein>
<evidence type="ECO:0000313" key="22">
    <source>
        <dbReference type="Proteomes" id="UP000000248"/>
    </source>
</evidence>
<evidence type="ECO:0000259" key="19">
    <source>
        <dbReference type="SMART" id="SM00475"/>
    </source>
</evidence>
<dbReference type="Pfam" id="PF00476">
    <property type="entry name" value="DNA_pol_A"/>
    <property type="match status" value="1"/>
</dbReference>
<evidence type="ECO:0000256" key="17">
    <source>
        <dbReference type="RuleBase" id="RU004460"/>
    </source>
</evidence>
<dbReference type="AlphaFoldDB" id="A5EWG4"/>
<evidence type="ECO:0000259" key="20">
    <source>
        <dbReference type="SMART" id="SM00482"/>
    </source>
</evidence>
<comment type="similarity">
    <text evidence="1 17">Belongs to the DNA polymerase type-A family.</text>
</comment>
<dbReference type="InterPro" id="IPR020046">
    <property type="entry name" value="5-3_exonucl_a-hlix_arch_N"/>
</dbReference>
<dbReference type="InterPro" id="IPR012337">
    <property type="entry name" value="RNaseH-like_sf"/>
</dbReference>
<dbReference type="SUPFAM" id="SSF56672">
    <property type="entry name" value="DNA/RNA polymerases"/>
    <property type="match status" value="1"/>
</dbReference>
<dbReference type="NCBIfam" id="NF004397">
    <property type="entry name" value="PRK05755.1"/>
    <property type="match status" value="1"/>
</dbReference>
<dbReference type="SUPFAM" id="SSF88723">
    <property type="entry name" value="PIN domain-like"/>
    <property type="match status" value="1"/>
</dbReference>
<keyword evidence="8" id="KW-0540">Nuclease</keyword>
<dbReference type="CDD" id="cd06139">
    <property type="entry name" value="DNA_polA_I_Ecoli_like_exo"/>
    <property type="match status" value="1"/>
</dbReference>
<dbReference type="GO" id="GO:0008408">
    <property type="term" value="F:3'-5' exonuclease activity"/>
    <property type="evidence" value="ECO:0007669"/>
    <property type="project" value="UniProtKB-UniRule"/>
</dbReference>
<feature type="domain" description="3'-5' exonuclease" evidence="18">
    <location>
        <begin position="304"/>
        <end position="488"/>
    </location>
</feature>
<dbReference type="Pfam" id="PF01612">
    <property type="entry name" value="DNA_pol_A_exo1"/>
    <property type="match status" value="1"/>
</dbReference>
<organism evidence="21 22">
    <name type="scientific">Dichelobacter nodosus (strain VCS1703A)</name>
    <dbReference type="NCBI Taxonomy" id="246195"/>
    <lineage>
        <taxon>Bacteria</taxon>
        <taxon>Pseudomonadati</taxon>
        <taxon>Pseudomonadota</taxon>
        <taxon>Gammaproteobacteria</taxon>
        <taxon>Cardiobacteriales</taxon>
        <taxon>Cardiobacteriaceae</taxon>
        <taxon>Dichelobacter</taxon>
    </lineage>
</organism>
<evidence type="ECO:0000259" key="18">
    <source>
        <dbReference type="SMART" id="SM00474"/>
    </source>
</evidence>
<dbReference type="InterPro" id="IPR020045">
    <property type="entry name" value="DNA_polI_H3TH"/>
</dbReference>
<evidence type="ECO:0000256" key="4">
    <source>
        <dbReference type="ARBA" id="ARBA00020311"/>
    </source>
</evidence>
<dbReference type="InterPro" id="IPR036397">
    <property type="entry name" value="RNaseH_sf"/>
</dbReference>
<proteinExistence type="inferred from homology"/>
<dbReference type="PANTHER" id="PTHR10133">
    <property type="entry name" value="DNA POLYMERASE I"/>
    <property type="match status" value="1"/>
</dbReference>
<dbReference type="GO" id="GO:0008409">
    <property type="term" value="F:5'-3' exonuclease activity"/>
    <property type="evidence" value="ECO:0007669"/>
    <property type="project" value="UniProtKB-UniRule"/>
</dbReference>
<reference evidence="21 22" key="1">
    <citation type="journal article" date="2007" name="Nat. Biotechnol.">
        <title>Genome sequence and identification of candidate vaccine antigens from the animal pathogen Dichelobacter nodosus.</title>
        <authorList>
            <person name="Myers G.S."/>
            <person name="Parker D."/>
            <person name="Al-Hasani K."/>
            <person name="Kennan R.M."/>
            <person name="Seemann T."/>
            <person name="Ren Q."/>
            <person name="Badger J.H."/>
            <person name="Selengut J.D."/>
            <person name="Deboy R.T."/>
            <person name="Tettelin H."/>
            <person name="Boyce J.D."/>
            <person name="McCarl V.P."/>
            <person name="Han X."/>
            <person name="Nelson W.C."/>
            <person name="Madupu R."/>
            <person name="Mohamoud Y."/>
            <person name="Holley T."/>
            <person name="Fedorova N."/>
            <person name="Khouri H."/>
            <person name="Bottomley S.P."/>
            <person name="Whittington R.J."/>
            <person name="Adler B."/>
            <person name="Songer J.G."/>
            <person name="Rood J.I."/>
            <person name="Paulsen I.T."/>
        </authorList>
    </citation>
    <scope>NUCLEOTIDE SEQUENCE [LARGE SCALE GENOMIC DNA]</scope>
    <source>
        <strain evidence="21 22">VCS1703A</strain>
    </source>
</reference>
<dbReference type="CDD" id="cd09859">
    <property type="entry name" value="PIN_53EXO"/>
    <property type="match status" value="1"/>
</dbReference>
<evidence type="ECO:0000256" key="8">
    <source>
        <dbReference type="ARBA" id="ARBA00022722"/>
    </source>
</evidence>
<keyword evidence="13 17" id="KW-0238">DNA-binding</keyword>
<feature type="domain" description="5'-3' exonuclease" evidence="19">
    <location>
        <begin position="5"/>
        <end position="264"/>
    </location>
</feature>
<comment type="catalytic activity">
    <reaction evidence="15 17">
        <text>DNA(n) + a 2'-deoxyribonucleoside 5'-triphosphate = DNA(n+1) + diphosphate</text>
        <dbReference type="Rhea" id="RHEA:22508"/>
        <dbReference type="Rhea" id="RHEA-COMP:17339"/>
        <dbReference type="Rhea" id="RHEA-COMP:17340"/>
        <dbReference type="ChEBI" id="CHEBI:33019"/>
        <dbReference type="ChEBI" id="CHEBI:61560"/>
        <dbReference type="ChEBI" id="CHEBI:173112"/>
        <dbReference type="EC" id="2.7.7.7"/>
    </reaction>
</comment>
<dbReference type="FunFam" id="1.20.1060.10:FF:000001">
    <property type="entry name" value="DNA polymerase I"/>
    <property type="match status" value="1"/>
</dbReference>
<dbReference type="InterPro" id="IPR019760">
    <property type="entry name" value="DNA-dir_DNA_pol_A_CS"/>
</dbReference>
<dbReference type="GO" id="GO:0006302">
    <property type="term" value="P:double-strand break repair"/>
    <property type="evidence" value="ECO:0007669"/>
    <property type="project" value="TreeGrafter"/>
</dbReference>
<keyword evidence="22" id="KW-1185">Reference proteome</keyword>
<keyword evidence="5 17" id="KW-0808">Transferase</keyword>
<accession>A5EWG4</accession>
<evidence type="ECO:0000256" key="7">
    <source>
        <dbReference type="ARBA" id="ARBA00022705"/>
    </source>
</evidence>
<evidence type="ECO:0000256" key="11">
    <source>
        <dbReference type="ARBA" id="ARBA00022839"/>
    </source>
</evidence>
<dbReference type="InterPro" id="IPR002421">
    <property type="entry name" value="5-3_exonuclease"/>
</dbReference>
<evidence type="ECO:0000256" key="5">
    <source>
        <dbReference type="ARBA" id="ARBA00022679"/>
    </source>
</evidence>
<dbReference type="eggNOG" id="COG0258">
    <property type="taxonomic scope" value="Bacteria"/>
</dbReference>
<keyword evidence="14 17" id="KW-0234">DNA repair</keyword>
<dbReference type="FunFam" id="3.30.420.10:FF:000026">
    <property type="entry name" value="DNA polymerase I"/>
    <property type="match status" value="1"/>
</dbReference>
<keyword evidence="6 17" id="KW-0548">Nucleotidyltransferase</keyword>
<dbReference type="Gene3D" id="3.30.420.10">
    <property type="entry name" value="Ribonuclease H-like superfamily/Ribonuclease H"/>
    <property type="match status" value="1"/>
</dbReference>
<evidence type="ECO:0000256" key="6">
    <source>
        <dbReference type="ARBA" id="ARBA00022695"/>
    </source>
</evidence>
<dbReference type="GO" id="GO:0006261">
    <property type="term" value="P:DNA-templated DNA replication"/>
    <property type="evidence" value="ECO:0007669"/>
    <property type="project" value="UniProtKB-UniRule"/>
</dbReference>
<dbReference type="InterPro" id="IPR036279">
    <property type="entry name" value="5-3_exonuclease_C_sf"/>
</dbReference>
<keyword evidence="10 17" id="KW-0378">Hydrolase</keyword>
<evidence type="ECO:0000256" key="12">
    <source>
        <dbReference type="ARBA" id="ARBA00022932"/>
    </source>
</evidence>
<sequence length="901" mass="101143">MLDSNRLVVLVDGSSYLFRAFYALPPLTTQKGHPTGAMHGVIKMLMRLYDDYQPNYFAVVFDAAGKTFRHQIYPDYKANRPPMPEDLAVQIQPLHQLITALGFPLIMESGVEADDVIGTLARQALAEDYQVIISSGDKDMTQLLTHADITLLDTMKNETITASDVAKRFKIEQLTAAQVIDFLALVGDKSDNIPGVEKVGAKTAEKWLATYGSLDAIIENADKIRGKVGDNLRAGLAQLKCSQQLATINQTLDLPYRIADLARGAENPHKLAALCAQYELNDIQNRYLKTTAVAAPKAPEKLHYHLIQTIAECNALCEKLAQKSAFVFDVETDSLNYMQAHWVGISFAVEAGEAWYLPLVHQNGINLPFAETLAALKNLFENASIRKIGQHLKFDRHILARYGISLNGVIDDTMLMSYCYNSTATRHNMDDLADFYLNKQTIRFEDIAGSGAKQRRFDEIDLETAMQYACEDADITLQLYQFFQQKLASEPTLQALYENVERPLAEILWAMEHQGVKIAGDKLAVQSQELAAQLKTLQKQAYQLAGGVFNLDSPKQLQEILFERLALPVIHKTPTGQASTNEEVLQKLAELRQSALPEIILNYRALGKLKSTYTDKLPELIDPDSKRVHTSYHQAVTSTGRLSSSDPNLQNIPIRSDEGRRIRQAFIAEEGYSILAADYSQIELRIMAHLSQDERLQRAFQLQQDIHTATAAELFSVAPEAVDRNQRRDAKAINFGLIYGMSAFGLARQLNISRTQAAEYIDKYFHRYPQVLAYMDSARQTAQQQGYVSTLLGRRLYIPDIHNKNMQRRRAAERLAINAPMQGSAADIIKLAMVQFWQTYGAQKECRLLMQVHDELVFEVATAALDIWQPRITHIMEHALPLSVPLIVDCGVSKDWDGAHQ</sequence>
<evidence type="ECO:0000256" key="10">
    <source>
        <dbReference type="ARBA" id="ARBA00022801"/>
    </source>
</evidence>
<evidence type="ECO:0000256" key="13">
    <source>
        <dbReference type="ARBA" id="ARBA00023125"/>
    </source>
</evidence>
<evidence type="ECO:0000256" key="1">
    <source>
        <dbReference type="ARBA" id="ARBA00007705"/>
    </source>
</evidence>
<dbReference type="Gene3D" id="3.40.50.1010">
    <property type="entry name" value="5'-nuclease"/>
    <property type="match status" value="1"/>
</dbReference>
<dbReference type="EMBL" id="CP000513">
    <property type="protein sequence ID" value="ABQ14093.1"/>
    <property type="molecule type" value="Genomic_DNA"/>
</dbReference>
<dbReference type="GO" id="GO:0003677">
    <property type="term" value="F:DNA binding"/>
    <property type="evidence" value="ECO:0007669"/>
    <property type="project" value="UniProtKB-UniRule"/>
</dbReference>
<dbReference type="KEGG" id="dno:DNO_0206"/>
<dbReference type="RefSeq" id="WP_011927953.1">
    <property type="nucleotide sequence ID" value="NC_009446.1"/>
</dbReference>
<dbReference type="Pfam" id="PF01367">
    <property type="entry name" value="5_3_exonuc"/>
    <property type="match status" value="1"/>
</dbReference>
<dbReference type="InterPro" id="IPR002298">
    <property type="entry name" value="DNA_polymerase_A"/>
</dbReference>
<dbReference type="PROSITE" id="PS00447">
    <property type="entry name" value="DNA_POLYMERASE_A"/>
    <property type="match status" value="1"/>
</dbReference>
<dbReference type="eggNOG" id="COG0749">
    <property type="taxonomic scope" value="Bacteria"/>
</dbReference>
<dbReference type="InterPro" id="IPR043502">
    <property type="entry name" value="DNA/RNA_pol_sf"/>
</dbReference>
<name>A5EWG4_DICNV</name>
<keyword evidence="7 17" id="KW-0235">DNA replication</keyword>
<dbReference type="SMART" id="SM00474">
    <property type="entry name" value="35EXOc"/>
    <property type="match status" value="1"/>
</dbReference>
<evidence type="ECO:0000256" key="2">
    <source>
        <dbReference type="ARBA" id="ARBA00011541"/>
    </source>
</evidence>
<comment type="function">
    <text evidence="17">In addition to polymerase activity, this DNA polymerase exhibits 3'-5' and 5'-3' exonuclease activity.</text>
</comment>
<dbReference type="EC" id="2.7.7.7" evidence="3 16"/>
<evidence type="ECO:0000256" key="9">
    <source>
        <dbReference type="ARBA" id="ARBA00022763"/>
    </source>
</evidence>
<dbReference type="GO" id="GO:0003887">
    <property type="term" value="F:DNA-directed DNA polymerase activity"/>
    <property type="evidence" value="ECO:0007669"/>
    <property type="project" value="UniProtKB-UniRule"/>
</dbReference>
<feature type="domain" description="DNA-directed DNA polymerase family A palm" evidence="20">
    <location>
        <begin position="659"/>
        <end position="864"/>
    </location>
</feature>
<gene>
    <name evidence="17 21" type="primary">polA</name>
    <name evidence="21" type="ordered locus">DNO_0206</name>
</gene>
<keyword evidence="12 17" id="KW-0239">DNA-directed DNA polymerase</keyword>
<evidence type="ECO:0000256" key="15">
    <source>
        <dbReference type="ARBA" id="ARBA00049244"/>
    </source>
</evidence>
<dbReference type="Gene3D" id="3.30.70.370">
    <property type="match status" value="1"/>
</dbReference>
<dbReference type="SMART" id="SM00279">
    <property type="entry name" value="HhH2"/>
    <property type="match status" value="1"/>
</dbReference>
<dbReference type="HOGENOM" id="CLU_004675_0_1_6"/>